<accession>A0A074ZVT3</accession>
<evidence type="ECO:0000313" key="2">
    <source>
        <dbReference type="Proteomes" id="UP000054324"/>
    </source>
</evidence>
<dbReference type="GeneID" id="20317666"/>
<reference evidence="1 2" key="1">
    <citation type="submission" date="2013-11" db="EMBL/GenBank/DDBJ databases">
        <title>Opisthorchis viverrini - life in the bile duct.</title>
        <authorList>
            <person name="Young N.D."/>
            <person name="Nagarajan N."/>
            <person name="Lin S.J."/>
            <person name="Korhonen P.K."/>
            <person name="Jex A.R."/>
            <person name="Hall R.S."/>
            <person name="Safavi-Hemami H."/>
            <person name="Kaewkong W."/>
            <person name="Bertrand D."/>
            <person name="Gao S."/>
            <person name="Seet Q."/>
            <person name="Wongkham S."/>
            <person name="Teh B.T."/>
            <person name="Wongkham C."/>
            <person name="Intapan P.M."/>
            <person name="Maleewong W."/>
            <person name="Yang X."/>
            <person name="Hu M."/>
            <person name="Wang Z."/>
            <person name="Hofmann A."/>
            <person name="Sternberg P.W."/>
            <person name="Tan P."/>
            <person name="Wang J."/>
            <person name="Gasser R.B."/>
        </authorList>
    </citation>
    <scope>NUCLEOTIDE SEQUENCE [LARGE SCALE GENOMIC DNA]</scope>
</reference>
<dbReference type="AlphaFoldDB" id="A0A074ZVT3"/>
<name>A0A074ZVT3_OPIVI</name>
<gene>
    <name evidence="1" type="ORF">T265_03479</name>
</gene>
<proteinExistence type="predicted"/>
<sequence length="123" mass="13938">MLEDRNYPPNSALRMPPRTVTKRLKINYQPQQTDQQPLDQFPINAPKLPISQLIINIIISVTSEIEENDLSKILGFVEITAQLELLACEQGTLTQQARLRPGREVWTAHEELSKGLYTNGGIE</sequence>
<dbReference type="CTD" id="20317666"/>
<dbReference type="KEGG" id="ovi:T265_03479"/>
<organism evidence="1 2">
    <name type="scientific">Opisthorchis viverrini</name>
    <name type="common">Southeast Asian liver fluke</name>
    <dbReference type="NCBI Taxonomy" id="6198"/>
    <lineage>
        <taxon>Eukaryota</taxon>
        <taxon>Metazoa</taxon>
        <taxon>Spiralia</taxon>
        <taxon>Lophotrochozoa</taxon>
        <taxon>Platyhelminthes</taxon>
        <taxon>Trematoda</taxon>
        <taxon>Digenea</taxon>
        <taxon>Opisthorchiida</taxon>
        <taxon>Opisthorchiata</taxon>
        <taxon>Opisthorchiidae</taxon>
        <taxon>Opisthorchis</taxon>
    </lineage>
</organism>
<evidence type="ECO:0000313" key="1">
    <source>
        <dbReference type="EMBL" id="KER29997.1"/>
    </source>
</evidence>
<dbReference type="RefSeq" id="XP_009166243.1">
    <property type="nucleotide sequence ID" value="XM_009167979.1"/>
</dbReference>
<protein>
    <submittedName>
        <fullName evidence="1">Uncharacterized protein</fullName>
    </submittedName>
</protein>
<dbReference type="Proteomes" id="UP000054324">
    <property type="component" value="Unassembled WGS sequence"/>
</dbReference>
<keyword evidence="2" id="KW-1185">Reference proteome</keyword>
<dbReference type="EMBL" id="KL596668">
    <property type="protein sequence ID" value="KER29997.1"/>
    <property type="molecule type" value="Genomic_DNA"/>
</dbReference>